<gene>
    <name evidence="8" type="ORF">BSZ37_04745</name>
</gene>
<evidence type="ECO:0000256" key="2">
    <source>
        <dbReference type="ARBA" id="ARBA00022475"/>
    </source>
</evidence>
<feature type="transmembrane region" description="Helical" evidence="6">
    <location>
        <begin position="196"/>
        <end position="217"/>
    </location>
</feature>
<feature type="transmembrane region" description="Helical" evidence="6">
    <location>
        <begin position="292"/>
        <end position="310"/>
    </location>
</feature>
<feature type="transmembrane region" description="Helical" evidence="6">
    <location>
        <begin position="115"/>
        <end position="140"/>
    </location>
</feature>
<organism evidence="8 9">
    <name type="scientific">Rubrivirga marina</name>
    <dbReference type="NCBI Taxonomy" id="1196024"/>
    <lineage>
        <taxon>Bacteria</taxon>
        <taxon>Pseudomonadati</taxon>
        <taxon>Rhodothermota</taxon>
        <taxon>Rhodothermia</taxon>
        <taxon>Rhodothermales</taxon>
        <taxon>Rubricoccaceae</taxon>
        <taxon>Rubrivirga</taxon>
    </lineage>
</organism>
<keyword evidence="5 6" id="KW-0472">Membrane</keyword>
<dbReference type="RefSeq" id="WP_095509441.1">
    <property type="nucleotide sequence ID" value="NZ_MQWD01000001.1"/>
</dbReference>
<feature type="transmembrane region" description="Helical" evidence="6">
    <location>
        <begin position="258"/>
        <end position="280"/>
    </location>
</feature>
<feature type="transmembrane region" description="Helical" evidence="6">
    <location>
        <begin position="46"/>
        <end position="64"/>
    </location>
</feature>
<evidence type="ECO:0000313" key="8">
    <source>
        <dbReference type="EMBL" id="PAP75797.1"/>
    </source>
</evidence>
<keyword evidence="2" id="KW-1003">Cell membrane</keyword>
<name>A0A271IXJ0_9BACT</name>
<feature type="transmembrane region" description="Helical" evidence="6">
    <location>
        <begin position="453"/>
        <end position="473"/>
    </location>
</feature>
<evidence type="ECO:0000256" key="5">
    <source>
        <dbReference type="ARBA" id="ARBA00023136"/>
    </source>
</evidence>
<feature type="transmembrane region" description="Helical" evidence="6">
    <location>
        <begin position="363"/>
        <end position="383"/>
    </location>
</feature>
<evidence type="ECO:0000256" key="6">
    <source>
        <dbReference type="SAM" id="Phobius"/>
    </source>
</evidence>
<comment type="caution">
    <text evidence="8">The sequence shown here is derived from an EMBL/GenBank/DDBJ whole genome shotgun (WGS) entry which is preliminary data.</text>
</comment>
<feature type="transmembrane region" description="Helical" evidence="6">
    <location>
        <begin position="71"/>
        <end position="95"/>
    </location>
</feature>
<feature type="transmembrane region" description="Helical" evidence="6">
    <location>
        <begin position="152"/>
        <end position="176"/>
    </location>
</feature>
<sequence length="474" mass="48648">MPPEIDPTWTSLLPPILAIGLAIGTRQVYLSLGAGVWLGYTILAGWNPLAGLGGAIEGAVGVFGDAGNTRVLLFTLVIGALIATVEASGGVRGFIDTLEKRGWASSKRGARLLSFLVGIVIFIESNITVLVAGAVSRPLFDRQRSSREMLAYLIDSTSAAVCILIPLNAWGAYVLGLLNEQGVEEPLRLFVQSIPFNIYAIAAVLLAGVVAVTGWAWGPMKRAEDRASRGELFDPAAAPDVDESALVPEPIGTIPPRLVNMLVPLGVMVVMMPVGLLVTGDGNLLDGSGSTSVLWAVLSGLLVAWVLMLVQRGMTVEQLTTTGLKGAGGMLGMAFVLLLALSLGSITRELGAGVYVASGVAEAGVGPALLLPLVFVTGAFVAFSTGTSWGTFAIMIPIAVPAAAALGLPLAPFLAASLAGGIFGDHASPISDTTIVSSLAAATDHISHVRTQLPYALLAGSVAIVGFALIGALV</sequence>
<dbReference type="Pfam" id="PF03553">
    <property type="entry name" value="Na_H_antiporter"/>
    <property type="match status" value="1"/>
</dbReference>
<evidence type="ECO:0000313" key="9">
    <source>
        <dbReference type="Proteomes" id="UP000216339"/>
    </source>
</evidence>
<keyword evidence="9" id="KW-1185">Reference proteome</keyword>
<accession>A0A271IXJ0</accession>
<reference evidence="8 9" key="1">
    <citation type="submission" date="2016-11" db="EMBL/GenBank/DDBJ databases">
        <title>Study of marine rhodopsin-containing bacteria.</title>
        <authorList>
            <person name="Yoshizawa S."/>
            <person name="Kumagai Y."/>
            <person name="Kogure K."/>
        </authorList>
    </citation>
    <scope>NUCLEOTIDE SEQUENCE [LARGE SCALE GENOMIC DNA]</scope>
    <source>
        <strain evidence="8 9">SAORIC-28</strain>
    </source>
</reference>
<evidence type="ECO:0000259" key="7">
    <source>
        <dbReference type="Pfam" id="PF03553"/>
    </source>
</evidence>
<evidence type="ECO:0000256" key="1">
    <source>
        <dbReference type="ARBA" id="ARBA00004651"/>
    </source>
</evidence>
<dbReference type="PANTHER" id="PTHR43478">
    <property type="entry name" value="NA+/H+ ANTIPORTER-RELATED"/>
    <property type="match status" value="1"/>
</dbReference>
<feature type="transmembrane region" description="Helical" evidence="6">
    <location>
        <begin position="390"/>
        <end position="411"/>
    </location>
</feature>
<dbReference type="EMBL" id="MQWD01000001">
    <property type="protein sequence ID" value="PAP75797.1"/>
    <property type="molecule type" value="Genomic_DNA"/>
</dbReference>
<feature type="transmembrane region" description="Helical" evidence="6">
    <location>
        <begin position="322"/>
        <end position="343"/>
    </location>
</feature>
<comment type="subcellular location">
    <subcellularLocation>
        <location evidence="1">Cell membrane</location>
        <topology evidence="1">Multi-pass membrane protein</topology>
    </subcellularLocation>
</comment>
<dbReference type="PANTHER" id="PTHR43478:SF1">
    <property type="entry name" value="NA+_H+ ANTIPORTER NHAC-LIKE C-TERMINAL DOMAIN-CONTAINING PROTEIN"/>
    <property type="match status" value="1"/>
</dbReference>
<feature type="transmembrane region" description="Helical" evidence="6">
    <location>
        <begin position="12"/>
        <end position="40"/>
    </location>
</feature>
<evidence type="ECO:0000256" key="4">
    <source>
        <dbReference type="ARBA" id="ARBA00022989"/>
    </source>
</evidence>
<feature type="domain" description="Na+/H+ antiporter NhaC-like C-terminal" evidence="7">
    <location>
        <begin position="162"/>
        <end position="471"/>
    </location>
</feature>
<dbReference type="InterPro" id="IPR018461">
    <property type="entry name" value="Na/H_Antiport_NhaC-like_C"/>
</dbReference>
<dbReference type="GO" id="GO:0005886">
    <property type="term" value="C:plasma membrane"/>
    <property type="evidence" value="ECO:0007669"/>
    <property type="project" value="UniProtKB-SubCell"/>
</dbReference>
<keyword evidence="4 6" id="KW-1133">Transmembrane helix</keyword>
<dbReference type="Proteomes" id="UP000216339">
    <property type="component" value="Unassembled WGS sequence"/>
</dbReference>
<protein>
    <recommendedName>
        <fullName evidence="7">Na+/H+ antiporter NhaC-like C-terminal domain-containing protein</fullName>
    </recommendedName>
</protein>
<dbReference type="AlphaFoldDB" id="A0A271IXJ0"/>
<dbReference type="OrthoDB" id="9762978at2"/>
<evidence type="ECO:0000256" key="3">
    <source>
        <dbReference type="ARBA" id="ARBA00022692"/>
    </source>
</evidence>
<proteinExistence type="predicted"/>
<keyword evidence="3 6" id="KW-0812">Transmembrane</keyword>